<evidence type="ECO:0000256" key="1">
    <source>
        <dbReference type="ARBA" id="ARBA00022798"/>
    </source>
</evidence>
<evidence type="ECO:0000256" key="4">
    <source>
        <dbReference type="ARBA" id="ARBA00023163"/>
    </source>
</evidence>
<dbReference type="InterPro" id="IPR036390">
    <property type="entry name" value="WH_DNA-bd_sf"/>
</dbReference>
<comment type="function">
    <text evidence="5">May be an activator protein for the gylABX operon.</text>
</comment>
<dbReference type="InterPro" id="IPR029016">
    <property type="entry name" value="GAF-like_dom_sf"/>
</dbReference>
<dbReference type="GO" id="GO:0003700">
    <property type="term" value="F:DNA-binding transcription factor activity"/>
    <property type="evidence" value="ECO:0007669"/>
    <property type="project" value="TreeGrafter"/>
</dbReference>
<dbReference type="SUPFAM" id="SSF55781">
    <property type="entry name" value="GAF domain-like"/>
    <property type="match status" value="1"/>
</dbReference>
<dbReference type="EMBL" id="JACCBV010000001">
    <property type="protein sequence ID" value="NYE18279.1"/>
    <property type="molecule type" value="Genomic_DNA"/>
</dbReference>
<protein>
    <recommendedName>
        <fullName evidence="6">Glycerol operon regulatory protein</fullName>
    </recommendedName>
</protein>
<name>A0A7Y9KJY9_9MICO</name>
<evidence type="ECO:0000256" key="5">
    <source>
        <dbReference type="ARBA" id="ARBA00058938"/>
    </source>
</evidence>
<dbReference type="SUPFAM" id="SSF46785">
    <property type="entry name" value="Winged helix' DNA-binding domain"/>
    <property type="match status" value="1"/>
</dbReference>
<dbReference type="NCBIfam" id="TIGR02431">
    <property type="entry name" value="pcaR_pcaU"/>
    <property type="match status" value="1"/>
</dbReference>
<comment type="caution">
    <text evidence="9">The sequence shown here is derived from an EMBL/GenBank/DDBJ whole genome shotgun (WGS) entry which is preliminary data.</text>
</comment>
<dbReference type="InterPro" id="IPR050707">
    <property type="entry name" value="HTH_MetabolicPath_Reg"/>
</dbReference>
<dbReference type="RefSeq" id="WP_179486835.1">
    <property type="nucleotide sequence ID" value="NZ_JACCBV010000001.1"/>
</dbReference>
<proteinExistence type="predicted"/>
<evidence type="ECO:0000256" key="2">
    <source>
        <dbReference type="ARBA" id="ARBA00023015"/>
    </source>
</evidence>
<sequence>MTQRPDELDQRDYVQSLERGLSVILAFADRHPRMTLSEVAAATGLTRPTARRLLLTLQALGYVRSDGRSFSLTPRVLALGYAYLDSLDLTAIAQPVLERIVSEAQEACTLATLDGTEVVYVSRHAVRRTSSLTLAIGTRLPAYASAMGHVLLADLAPADLRRYFDTAELVRLTSRTLTTEAALEERLRTVRVQGWAVVDQELDEGTRSIAVPVRGGDGRVFAALGLSSSARPVDELVERFLPMLQSGAAEISAGLGSEYSRSHV</sequence>
<feature type="domain" description="IclR-ED" evidence="8">
    <location>
        <begin position="75"/>
        <end position="257"/>
    </location>
</feature>
<dbReference type="Gene3D" id="3.30.450.40">
    <property type="match status" value="1"/>
</dbReference>
<dbReference type="Gene3D" id="1.10.10.10">
    <property type="entry name" value="Winged helix-like DNA-binding domain superfamily/Winged helix DNA-binding domain"/>
    <property type="match status" value="1"/>
</dbReference>
<dbReference type="InterPro" id="IPR012794">
    <property type="entry name" value="PcaR_PcaU"/>
</dbReference>
<keyword evidence="3" id="KW-0238">DNA-binding</keyword>
<dbReference type="GO" id="GO:0006071">
    <property type="term" value="P:glycerol metabolic process"/>
    <property type="evidence" value="ECO:0007669"/>
    <property type="project" value="UniProtKB-KW"/>
</dbReference>
<accession>A0A7Y9KJY9</accession>
<evidence type="ECO:0000313" key="9">
    <source>
        <dbReference type="EMBL" id="NYE18279.1"/>
    </source>
</evidence>
<dbReference type="Pfam" id="PF09339">
    <property type="entry name" value="HTH_IclR"/>
    <property type="match status" value="1"/>
</dbReference>
<keyword evidence="10" id="KW-1185">Reference proteome</keyword>
<dbReference type="GO" id="GO:0045893">
    <property type="term" value="P:positive regulation of DNA-templated transcription"/>
    <property type="evidence" value="ECO:0007669"/>
    <property type="project" value="InterPro"/>
</dbReference>
<dbReference type="InterPro" id="IPR014757">
    <property type="entry name" value="Tscrpt_reg_IclR_C"/>
</dbReference>
<dbReference type="FunFam" id="1.10.10.10:FF:000056">
    <property type="entry name" value="IclR family transcriptional regulator"/>
    <property type="match status" value="1"/>
</dbReference>
<evidence type="ECO:0000259" key="7">
    <source>
        <dbReference type="PROSITE" id="PS51077"/>
    </source>
</evidence>
<evidence type="ECO:0000256" key="3">
    <source>
        <dbReference type="ARBA" id="ARBA00023125"/>
    </source>
</evidence>
<dbReference type="InterPro" id="IPR005471">
    <property type="entry name" value="Tscrpt_reg_IclR_N"/>
</dbReference>
<keyword evidence="4" id="KW-0804">Transcription</keyword>
<dbReference type="SMART" id="SM00346">
    <property type="entry name" value="HTH_ICLR"/>
    <property type="match status" value="1"/>
</dbReference>
<dbReference type="AlphaFoldDB" id="A0A7Y9KJY9"/>
<reference evidence="9 10" key="1">
    <citation type="submission" date="2020-07" db="EMBL/GenBank/DDBJ databases">
        <title>Sequencing the genomes of 1000 actinobacteria strains.</title>
        <authorList>
            <person name="Klenk H.-P."/>
        </authorList>
    </citation>
    <scope>NUCLEOTIDE SEQUENCE [LARGE SCALE GENOMIC DNA]</scope>
    <source>
        <strain evidence="9 10">DSM 24662</strain>
    </source>
</reference>
<keyword evidence="1" id="KW-0319">Glycerol metabolism</keyword>
<dbReference type="PANTHER" id="PTHR30136:SF34">
    <property type="entry name" value="TRANSCRIPTIONAL REGULATOR"/>
    <property type="match status" value="1"/>
</dbReference>
<dbReference type="PROSITE" id="PS51078">
    <property type="entry name" value="ICLR_ED"/>
    <property type="match status" value="1"/>
</dbReference>
<keyword evidence="2" id="KW-0805">Transcription regulation</keyword>
<dbReference type="PANTHER" id="PTHR30136">
    <property type="entry name" value="HELIX-TURN-HELIX TRANSCRIPTIONAL REGULATOR, ICLR FAMILY"/>
    <property type="match status" value="1"/>
</dbReference>
<evidence type="ECO:0000256" key="6">
    <source>
        <dbReference type="ARBA" id="ARBA00070406"/>
    </source>
</evidence>
<dbReference type="GO" id="GO:0003677">
    <property type="term" value="F:DNA binding"/>
    <property type="evidence" value="ECO:0007669"/>
    <property type="project" value="UniProtKB-KW"/>
</dbReference>
<feature type="domain" description="HTH iclR-type" evidence="7">
    <location>
        <begin position="14"/>
        <end position="74"/>
    </location>
</feature>
<organism evidence="9 10">
    <name type="scientific">Microbacterium immunditiarum</name>
    <dbReference type="NCBI Taxonomy" id="337480"/>
    <lineage>
        <taxon>Bacteria</taxon>
        <taxon>Bacillati</taxon>
        <taxon>Actinomycetota</taxon>
        <taxon>Actinomycetes</taxon>
        <taxon>Micrococcales</taxon>
        <taxon>Microbacteriaceae</taxon>
        <taxon>Microbacterium</taxon>
    </lineage>
</organism>
<gene>
    <name evidence="9" type="ORF">BJ991_000307</name>
</gene>
<dbReference type="Pfam" id="PF01614">
    <property type="entry name" value="IclR_C"/>
    <property type="match status" value="1"/>
</dbReference>
<dbReference type="InterPro" id="IPR036388">
    <property type="entry name" value="WH-like_DNA-bd_sf"/>
</dbReference>
<dbReference type="PROSITE" id="PS51077">
    <property type="entry name" value="HTH_ICLR"/>
    <property type="match status" value="1"/>
</dbReference>
<dbReference type="GO" id="GO:0046278">
    <property type="term" value="P:3,4-dihydroxybenzoate metabolic process"/>
    <property type="evidence" value="ECO:0007669"/>
    <property type="project" value="InterPro"/>
</dbReference>
<evidence type="ECO:0000313" key="10">
    <source>
        <dbReference type="Proteomes" id="UP000576969"/>
    </source>
</evidence>
<dbReference type="Proteomes" id="UP000576969">
    <property type="component" value="Unassembled WGS sequence"/>
</dbReference>
<evidence type="ECO:0000259" key="8">
    <source>
        <dbReference type="PROSITE" id="PS51078"/>
    </source>
</evidence>
<dbReference type="GO" id="GO:0045892">
    <property type="term" value="P:negative regulation of DNA-templated transcription"/>
    <property type="evidence" value="ECO:0007669"/>
    <property type="project" value="TreeGrafter"/>
</dbReference>